<gene>
    <name evidence="3" type="ORF">SAMN04487892_0634</name>
</gene>
<evidence type="ECO:0000259" key="2">
    <source>
        <dbReference type="Pfam" id="PF11827"/>
    </source>
</evidence>
<keyword evidence="4" id="KW-1185">Reference proteome</keyword>
<proteinExistence type="predicted"/>
<sequence>MGDNTNMPTLGNQNEELILKSITMKRTTVTLSTIAIALLTITVISCKDGKKETNDKEGAHMEMGTEEGHHHESSAGEMDHGTMDHDMGSSDAQGTSVIDSYLQLKDALVADNKDEAAKSGQALASALGSFDISGYDEQQQKELSDIIEVAKEHGEHIAKSDIGHQREHFEGLGKDMVDFIAITGTSKTLYQQFCPMYNNNQGGTWLSASNEIQNPFFGSKMLTCGKVQKEIN</sequence>
<feature type="compositionally biased region" description="Basic and acidic residues" evidence="1">
    <location>
        <begin position="66"/>
        <end position="88"/>
    </location>
</feature>
<reference evidence="4" key="1">
    <citation type="submission" date="2016-10" db="EMBL/GenBank/DDBJ databases">
        <authorList>
            <person name="Varghese N."/>
            <person name="Submissions S."/>
        </authorList>
    </citation>
    <scope>NUCLEOTIDE SEQUENCE [LARGE SCALE GENOMIC DNA]</scope>
    <source>
        <strain evidence="4">DSM 25030</strain>
    </source>
</reference>
<feature type="domain" description="DUF3347" evidence="2">
    <location>
        <begin position="97"/>
        <end position="187"/>
    </location>
</feature>
<feature type="region of interest" description="Disordered" evidence="1">
    <location>
        <begin position="62"/>
        <end position="92"/>
    </location>
</feature>
<dbReference type="Pfam" id="PF11827">
    <property type="entry name" value="DUF3347"/>
    <property type="match status" value="1"/>
</dbReference>
<evidence type="ECO:0000313" key="3">
    <source>
        <dbReference type="EMBL" id="SDW18396.1"/>
    </source>
</evidence>
<dbReference type="STRING" id="1073328.SAMN05216294_1985"/>
<evidence type="ECO:0000256" key="1">
    <source>
        <dbReference type="SAM" id="MobiDB-lite"/>
    </source>
</evidence>
<organism evidence="3 4">
    <name type="scientific">Flagellimonas zhangzhouensis</name>
    <dbReference type="NCBI Taxonomy" id="1073328"/>
    <lineage>
        <taxon>Bacteria</taxon>
        <taxon>Pseudomonadati</taxon>
        <taxon>Bacteroidota</taxon>
        <taxon>Flavobacteriia</taxon>
        <taxon>Flavobacteriales</taxon>
        <taxon>Flavobacteriaceae</taxon>
        <taxon>Flagellimonas</taxon>
    </lineage>
</organism>
<evidence type="ECO:0000313" key="4">
    <source>
        <dbReference type="Proteomes" id="UP000199592"/>
    </source>
</evidence>
<dbReference type="AlphaFoldDB" id="A0A1H2RG14"/>
<dbReference type="InterPro" id="IPR021782">
    <property type="entry name" value="DUF3347"/>
</dbReference>
<name>A0A1H2RG14_9FLAO</name>
<dbReference type="EMBL" id="FNMY01000001">
    <property type="protein sequence ID" value="SDW18396.1"/>
    <property type="molecule type" value="Genomic_DNA"/>
</dbReference>
<protein>
    <recommendedName>
        <fullName evidence="2">DUF3347 domain-containing protein</fullName>
    </recommendedName>
</protein>
<accession>A0A1H2RG14</accession>
<dbReference type="Proteomes" id="UP000199592">
    <property type="component" value="Unassembled WGS sequence"/>
</dbReference>